<dbReference type="RefSeq" id="WP_073180367.1">
    <property type="nucleotide sequence ID" value="NZ_FQYI01000009.1"/>
</dbReference>
<evidence type="ECO:0000313" key="3">
    <source>
        <dbReference type="Proteomes" id="UP000184335"/>
    </source>
</evidence>
<dbReference type="EMBL" id="FQYI01000009">
    <property type="protein sequence ID" value="SHJ09137.1"/>
    <property type="molecule type" value="Genomic_DNA"/>
</dbReference>
<dbReference type="AlphaFoldDB" id="A0A1M6GGS9"/>
<dbReference type="Pfam" id="PF13588">
    <property type="entry name" value="HSDR_N_2"/>
    <property type="match status" value="1"/>
</dbReference>
<reference evidence="2 3" key="1">
    <citation type="submission" date="2016-11" db="EMBL/GenBank/DDBJ databases">
        <authorList>
            <person name="Jaros S."/>
            <person name="Januszkiewicz K."/>
            <person name="Wedrychowicz H."/>
        </authorList>
    </citation>
    <scope>NUCLEOTIDE SEQUENCE [LARGE SCALE GENOMIC DNA]</scope>
    <source>
        <strain evidence="2 3">DSM 25479</strain>
    </source>
</reference>
<evidence type="ECO:0000259" key="1">
    <source>
        <dbReference type="Pfam" id="PF13588"/>
    </source>
</evidence>
<accession>A0A1M6GGS9</accession>
<keyword evidence="3" id="KW-1185">Reference proteome</keyword>
<dbReference type="Proteomes" id="UP000184335">
    <property type="component" value="Unassembled WGS sequence"/>
</dbReference>
<sequence length="145" mass="17314">MEIPRLNFPDPYDFKIRKYKDKFFIYDVCRKIWLLLTPEEWVRQHWIQYFITGRGYATSAFLIEKKLTINTLTKRSDIILTEKAKPVILIECKAPHIRLSEKTFDQTARYNSEIGCRMIVLSNGQSHIFAEKKENGYQFLPNPFF</sequence>
<name>A0A1M6GGS9_9FLAO</name>
<protein>
    <submittedName>
        <fullName evidence="2">Type I restriction enzyme R protein N terminus (HSDR_N)</fullName>
    </submittedName>
</protein>
<dbReference type="OrthoDB" id="9790377at2"/>
<proteinExistence type="predicted"/>
<feature type="domain" description="Type I restriction enzyme R protein N-terminal" evidence="1">
    <location>
        <begin position="38"/>
        <end position="140"/>
    </location>
</feature>
<organism evidence="2 3">
    <name type="scientific">Cruoricaptor ignavus</name>
    <dbReference type="NCBI Taxonomy" id="1118202"/>
    <lineage>
        <taxon>Bacteria</taxon>
        <taxon>Pseudomonadati</taxon>
        <taxon>Bacteroidota</taxon>
        <taxon>Flavobacteriia</taxon>
        <taxon>Flavobacteriales</taxon>
        <taxon>Weeksellaceae</taxon>
        <taxon>Cruoricaptor</taxon>
    </lineage>
</organism>
<dbReference type="STRING" id="1118202.SAMN05443429_1097"/>
<dbReference type="InterPro" id="IPR029464">
    <property type="entry name" value="HSDR_N"/>
</dbReference>
<gene>
    <name evidence="2" type="ORF">SAMN05443429_1097</name>
</gene>
<evidence type="ECO:0000313" key="2">
    <source>
        <dbReference type="EMBL" id="SHJ09137.1"/>
    </source>
</evidence>